<dbReference type="AlphaFoldDB" id="A0A2S5KQK1"/>
<organism evidence="3 4">
    <name type="scientific">Proteobacteria bacterium 228</name>
    <dbReference type="NCBI Taxonomy" id="2083153"/>
    <lineage>
        <taxon>Bacteria</taxon>
        <taxon>Pseudomonadati</taxon>
        <taxon>Pseudomonadota</taxon>
    </lineage>
</organism>
<proteinExistence type="predicted"/>
<dbReference type="InterPro" id="IPR001206">
    <property type="entry name" value="Diacylglycerol_kinase_cat_dom"/>
</dbReference>
<dbReference type="Pfam" id="PF00781">
    <property type="entry name" value="DAGK_cat"/>
    <property type="match status" value="1"/>
</dbReference>
<dbReference type="InterPro" id="IPR017438">
    <property type="entry name" value="ATP-NAD_kinase_N"/>
</dbReference>
<evidence type="ECO:0000313" key="4">
    <source>
        <dbReference type="Proteomes" id="UP000238196"/>
    </source>
</evidence>
<accession>A0A2S5KQK1</accession>
<dbReference type="Gene3D" id="3.40.50.10330">
    <property type="entry name" value="Probable inorganic polyphosphate/atp-NAD kinase, domain 1"/>
    <property type="match status" value="1"/>
</dbReference>
<feature type="domain" description="DAGKc" evidence="2">
    <location>
        <begin position="27"/>
        <end position="160"/>
    </location>
</feature>
<feature type="region of interest" description="Disordered" evidence="1">
    <location>
        <begin position="1"/>
        <end position="24"/>
    </location>
</feature>
<reference evidence="3 4" key="1">
    <citation type="submission" date="2018-02" db="EMBL/GenBank/DDBJ databases">
        <title>novel marine gammaproteobacteria from coastal saline agro ecosystem.</title>
        <authorList>
            <person name="Krishnan R."/>
            <person name="Ramesh Kumar N."/>
        </authorList>
    </citation>
    <scope>NUCLEOTIDE SEQUENCE [LARGE SCALE GENOMIC DNA]</scope>
    <source>
        <strain evidence="3 4">228</strain>
    </source>
</reference>
<dbReference type="PROSITE" id="PS50146">
    <property type="entry name" value="DAGK"/>
    <property type="match status" value="1"/>
</dbReference>
<evidence type="ECO:0000256" key="1">
    <source>
        <dbReference type="SAM" id="MobiDB-lite"/>
    </source>
</evidence>
<feature type="compositionally biased region" description="Polar residues" evidence="1">
    <location>
        <begin position="14"/>
        <end position="24"/>
    </location>
</feature>
<dbReference type="GO" id="GO:0016301">
    <property type="term" value="F:kinase activity"/>
    <property type="evidence" value="ECO:0007669"/>
    <property type="project" value="InterPro"/>
</dbReference>
<dbReference type="EMBL" id="PRLP01000035">
    <property type="protein sequence ID" value="PPC77121.1"/>
    <property type="molecule type" value="Genomic_DNA"/>
</dbReference>
<evidence type="ECO:0000313" key="3">
    <source>
        <dbReference type="EMBL" id="PPC77121.1"/>
    </source>
</evidence>
<dbReference type="Gene3D" id="2.60.200.40">
    <property type="match status" value="1"/>
</dbReference>
<dbReference type="Proteomes" id="UP000238196">
    <property type="component" value="Unassembled WGS sequence"/>
</dbReference>
<comment type="caution">
    <text evidence="3">The sequence shown here is derived from an EMBL/GenBank/DDBJ whole genome shotgun (WGS) entry which is preliminary data.</text>
</comment>
<gene>
    <name evidence="3" type="ORF">C4K68_11955</name>
</gene>
<dbReference type="OrthoDB" id="142078at2"/>
<sequence length="376" mass="41831">MSLSQPEVSRHNRNQSVVSSSYSDEQLSKAPVHLVANGKSGRGARDVLVAIARRLCERDQRPLRLHLPEHPRYLPDKAREALAAAREESGVIVAAGGDGTIRSVVQEISGAGIPLGVIPIGTFNFFARNHAIPEDFEQAFATVLSGRLKAIDIGDINGQAFVINSSFGLYSRLIRARERHTSRWGRNRWVATISTLLTLLRGSPSLDLEMGTAERSKRLRTPMVFVGINALQLHDVSLDVAHCALDHKLAVVVMRPPSKWGLLRLSLHGLMRRLRDDDNLEGFCAEHMVIGCRRKHMEVVMDGERLKMPTPLRYGIRHRAIELIVPRQPQPQEQEIAQAEPVSIPPSIDEVLARELPRQEGAVLWEGGSLTDMEKQ</sequence>
<dbReference type="PANTHER" id="PTHR12358">
    <property type="entry name" value="SPHINGOSINE KINASE"/>
    <property type="match status" value="1"/>
</dbReference>
<evidence type="ECO:0000259" key="2">
    <source>
        <dbReference type="PROSITE" id="PS50146"/>
    </source>
</evidence>
<dbReference type="PANTHER" id="PTHR12358:SF54">
    <property type="entry name" value="SPHINGOSINE KINASE RELATED PROTEIN"/>
    <property type="match status" value="1"/>
</dbReference>
<dbReference type="SMART" id="SM00046">
    <property type="entry name" value="DAGKc"/>
    <property type="match status" value="1"/>
</dbReference>
<dbReference type="SUPFAM" id="SSF111331">
    <property type="entry name" value="NAD kinase/diacylglycerol kinase-like"/>
    <property type="match status" value="1"/>
</dbReference>
<name>A0A2S5KQK1_9PROT</name>
<dbReference type="InterPro" id="IPR050187">
    <property type="entry name" value="Lipid_Phosphate_FormReg"/>
</dbReference>
<dbReference type="InterPro" id="IPR016064">
    <property type="entry name" value="NAD/diacylglycerol_kinase_sf"/>
</dbReference>
<protein>
    <recommendedName>
        <fullName evidence="2">DAGKc domain-containing protein</fullName>
    </recommendedName>
</protein>